<dbReference type="eggNOG" id="COG1680">
    <property type="taxonomic scope" value="Bacteria"/>
</dbReference>
<dbReference type="InterPro" id="IPR012338">
    <property type="entry name" value="Beta-lactam/transpept-like"/>
</dbReference>
<evidence type="ECO:0000313" key="2">
    <source>
        <dbReference type="EMBL" id="EEC57643.1"/>
    </source>
</evidence>
<reference evidence="2 3" key="2">
    <citation type="submission" date="2008-11" db="EMBL/GenBank/DDBJ databases">
        <authorList>
            <person name="Fulton L."/>
            <person name="Clifton S."/>
            <person name="Fulton B."/>
            <person name="Xu J."/>
            <person name="Minx P."/>
            <person name="Pepin K.H."/>
            <person name="Johnson M."/>
            <person name="Bhonagiri V."/>
            <person name="Nash W.E."/>
            <person name="Mardis E.R."/>
            <person name="Wilson R.K."/>
        </authorList>
    </citation>
    <scope>NUCLEOTIDE SEQUENCE [LARGE SCALE GENOMIC DNA]</scope>
    <source>
        <strain evidence="2 3">ATCC 43243</strain>
    </source>
</reference>
<dbReference type="SUPFAM" id="SSF56601">
    <property type="entry name" value="beta-lactamase/transpeptidase-like"/>
    <property type="match status" value="1"/>
</dbReference>
<dbReference type="Pfam" id="PF00144">
    <property type="entry name" value="Beta-lactamase"/>
    <property type="match status" value="1"/>
</dbReference>
<proteinExistence type="predicted"/>
<dbReference type="PANTHER" id="PTHR43283:SF7">
    <property type="entry name" value="BETA-LACTAMASE-RELATED DOMAIN-CONTAINING PROTEIN"/>
    <property type="match status" value="1"/>
</dbReference>
<evidence type="ECO:0000313" key="3">
    <source>
        <dbReference type="Proteomes" id="UP000003136"/>
    </source>
</evidence>
<organism evidence="2 3">
    <name type="scientific">[Bacteroides] pectinophilus ATCC 43243</name>
    <dbReference type="NCBI Taxonomy" id="483218"/>
    <lineage>
        <taxon>Bacteria</taxon>
        <taxon>Bacillati</taxon>
        <taxon>Bacillota</taxon>
        <taxon>Clostridia</taxon>
        <taxon>Eubacteriales</taxon>
    </lineage>
</organism>
<dbReference type="STRING" id="483218.BACPEC_02155"/>
<dbReference type="InterPro" id="IPR001466">
    <property type="entry name" value="Beta-lactam-related"/>
</dbReference>
<protein>
    <recommendedName>
        <fullName evidence="1">Beta-lactamase-related domain-containing protein</fullName>
    </recommendedName>
</protein>
<gene>
    <name evidence="2" type="ORF">BACPEC_02155</name>
</gene>
<name>B7ASU7_9FIRM</name>
<sequence length="494" mass="55381">MNIMADNRSGFVLSTPEQEGISTDSVKRFLTRLENKHIPLHSFLLMRHGRLVSEVYYAPYDRNTMHRMFSITKSFTSIAIGCLVREGKISLDDKITDYFADKLPKSGAHPLLAMTTIRDMLRMASPYDKTTYKQFDMDDWVKTFFIAHPNHIPGTCFSYDTSASHTLAALVEKLTGMTMLDYLRSIFLDEIGFSKDAYAVKDPVGNTLGGSGLMCTPRDLLAVMSVVASGGVYDGKQLLPGEYLKEATSKQISTTAKAATYEESFGYGYQFWMTRHGGYACYGMGGQYAVYIPDKDIIYVTTADTQAVKDGTQEIYDAFWDEIYDNAGDGELEPLTDNRRKEYETFFAGRKLASVKNECTGDEVNKYTGGMKNISGQYAVDDNDIQFNGFDIEFRDDFGMLRLDIAGMDISLPFGMNYNIECGIPDDGKEYTAASSAGWTGRDTLLINAQIIDECVGNIIIQITFRHNDAVVMMLKHEENKFNEFSGFFCAHKA</sequence>
<comment type="caution">
    <text evidence="2">The sequence shown here is derived from an EMBL/GenBank/DDBJ whole genome shotgun (WGS) entry which is preliminary data.</text>
</comment>
<dbReference type="HOGENOM" id="CLU_030169_3_1_9"/>
<dbReference type="PANTHER" id="PTHR43283">
    <property type="entry name" value="BETA-LACTAMASE-RELATED"/>
    <property type="match status" value="1"/>
</dbReference>
<dbReference type="EMBL" id="ABVQ01000036">
    <property type="protein sequence ID" value="EEC57643.1"/>
    <property type="molecule type" value="Genomic_DNA"/>
</dbReference>
<dbReference type="AlphaFoldDB" id="B7ASU7"/>
<dbReference type="InterPro" id="IPR050789">
    <property type="entry name" value="Diverse_Enzym_Activities"/>
</dbReference>
<reference evidence="2 3" key="1">
    <citation type="submission" date="2008-11" db="EMBL/GenBank/DDBJ databases">
        <title>Draft genome sequence of Bacteroides pectinophilus (ATCC 43243).</title>
        <authorList>
            <person name="Sudarsanam P."/>
            <person name="Ley R."/>
            <person name="Guruge J."/>
            <person name="Turnbaugh P.J."/>
            <person name="Mahowald M."/>
            <person name="Liep D."/>
            <person name="Gordon J."/>
        </authorList>
    </citation>
    <scope>NUCLEOTIDE SEQUENCE [LARGE SCALE GENOMIC DNA]</scope>
    <source>
        <strain evidence="2 3">ATCC 43243</strain>
    </source>
</reference>
<dbReference type="Gene3D" id="3.40.710.10">
    <property type="entry name" value="DD-peptidase/beta-lactamase superfamily"/>
    <property type="match status" value="1"/>
</dbReference>
<accession>B7ASU7</accession>
<evidence type="ECO:0000259" key="1">
    <source>
        <dbReference type="Pfam" id="PF00144"/>
    </source>
</evidence>
<dbReference type="Proteomes" id="UP000003136">
    <property type="component" value="Unassembled WGS sequence"/>
</dbReference>
<feature type="domain" description="Beta-lactamase-related" evidence="1">
    <location>
        <begin position="33"/>
        <end position="306"/>
    </location>
</feature>
<keyword evidence="3" id="KW-1185">Reference proteome</keyword>